<feature type="binding site" evidence="5">
    <location>
        <position position="12"/>
    </location>
    <ligand>
        <name>[4Fe-4S] cluster</name>
        <dbReference type="ChEBI" id="CHEBI:49883"/>
    </ligand>
</feature>
<dbReference type="GO" id="GO:0051745">
    <property type="term" value="F:4-hydroxy-3-methylbut-2-enyl diphosphate reductase activity"/>
    <property type="evidence" value="ECO:0007669"/>
    <property type="project" value="UniProtKB-UniRule"/>
</dbReference>
<dbReference type="NCBIfam" id="NF002187">
    <property type="entry name" value="PRK01045.1-1"/>
    <property type="match status" value="1"/>
</dbReference>
<dbReference type="PANTHER" id="PTHR30426">
    <property type="entry name" value="4-HYDROXY-3-METHYLBUT-2-ENYL DIPHOSPHATE REDUCTASE"/>
    <property type="match status" value="1"/>
</dbReference>
<feature type="binding site" evidence="5">
    <location>
        <position position="160"/>
    </location>
    <ligand>
        <name>(2E)-4-hydroxy-3-methylbut-2-enyl diphosphate</name>
        <dbReference type="ChEBI" id="CHEBI:128753"/>
    </ligand>
</feature>
<feature type="binding site" evidence="5">
    <location>
        <position position="218"/>
    </location>
    <ligand>
        <name>(2E)-4-hydroxy-3-methylbut-2-enyl diphosphate</name>
        <dbReference type="ChEBI" id="CHEBI:128753"/>
    </ligand>
</feature>
<feature type="binding site" evidence="5">
    <location>
        <position position="216"/>
    </location>
    <ligand>
        <name>isopentenyl diphosphate</name>
        <dbReference type="ChEBI" id="CHEBI:128769"/>
    </ligand>
</feature>
<evidence type="ECO:0000256" key="5">
    <source>
        <dbReference type="HAMAP-Rule" id="MF_00191"/>
    </source>
</evidence>
<comment type="pathway">
    <text evidence="5">Isoprenoid biosynthesis; dimethylallyl diphosphate biosynthesis; dimethylallyl diphosphate from (2E)-4-hydroxy-3-methylbutenyl diphosphate: step 1/1.</text>
</comment>
<dbReference type="NCBIfam" id="TIGR00216">
    <property type="entry name" value="ispH_lytB"/>
    <property type="match status" value="1"/>
</dbReference>
<feature type="binding site" evidence="5">
    <location>
        <position position="40"/>
    </location>
    <ligand>
        <name>(2E)-4-hydroxy-3-methylbut-2-enyl diphosphate</name>
        <dbReference type="ChEBI" id="CHEBI:128753"/>
    </ligand>
</feature>
<feature type="binding site" evidence="5">
    <location>
        <position position="122"/>
    </location>
    <ligand>
        <name>dimethylallyl diphosphate</name>
        <dbReference type="ChEBI" id="CHEBI:57623"/>
    </ligand>
</feature>
<keyword evidence="7" id="KW-1185">Reference proteome</keyword>
<dbReference type="Gene3D" id="3.40.1010.20">
    <property type="entry name" value="4-hydroxy-3-methylbut-2-enyl diphosphate reductase, catalytic domain"/>
    <property type="match status" value="2"/>
</dbReference>
<feature type="binding site" evidence="5">
    <location>
        <position position="259"/>
    </location>
    <ligand>
        <name>(2E)-4-hydroxy-3-methylbut-2-enyl diphosphate</name>
        <dbReference type="ChEBI" id="CHEBI:128753"/>
    </ligand>
</feature>
<feature type="binding site" evidence="5">
    <location>
        <position position="188"/>
    </location>
    <ligand>
        <name>[4Fe-4S] cluster</name>
        <dbReference type="ChEBI" id="CHEBI:49883"/>
    </ligand>
</feature>
<dbReference type="Pfam" id="PF02401">
    <property type="entry name" value="LYTB"/>
    <property type="match status" value="1"/>
</dbReference>
<feature type="binding site" evidence="5">
    <location>
        <position position="218"/>
    </location>
    <ligand>
        <name>isopentenyl diphosphate</name>
        <dbReference type="ChEBI" id="CHEBI:128769"/>
    </ligand>
</feature>
<dbReference type="STRING" id="749551.HMPREF9555_00286"/>
<comment type="cofactor">
    <cofactor evidence="5">
        <name>[4Fe-4S] cluster</name>
        <dbReference type="ChEBI" id="CHEBI:49883"/>
    </cofactor>
    <text evidence="5">Binds 1 [4Fe-4S] cluster per subunit.</text>
</comment>
<dbReference type="AlphaFoldDB" id="E7MZZ3"/>
<dbReference type="CDD" id="cd13944">
    <property type="entry name" value="lytB_ispH"/>
    <property type="match status" value="1"/>
</dbReference>
<feature type="binding site" evidence="5">
    <location>
        <position position="94"/>
    </location>
    <ligand>
        <name>[4Fe-4S] cluster</name>
        <dbReference type="ChEBI" id="CHEBI:49883"/>
    </ligand>
</feature>
<feature type="binding site" evidence="5">
    <location>
        <position position="218"/>
    </location>
    <ligand>
        <name>dimethylallyl diphosphate</name>
        <dbReference type="ChEBI" id="CHEBI:57623"/>
    </ligand>
</feature>
<comment type="catalytic activity">
    <reaction evidence="5">
        <text>isopentenyl diphosphate + 2 oxidized [2Fe-2S]-[ferredoxin] + H2O = (2E)-4-hydroxy-3-methylbut-2-enyl diphosphate + 2 reduced [2Fe-2S]-[ferredoxin] + 2 H(+)</text>
        <dbReference type="Rhea" id="RHEA:24488"/>
        <dbReference type="Rhea" id="RHEA-COMP:10000"/>
        <dbReference type="Rhea" id="RHEA-COMP:10001"/>
        <dbReference type="ChEBI" id="CHEBI:15377"/>
        <dbReference type="ChEBI" id="CHEBI:15378"/>
        <dbReference type="ChEBI" id="CHEBI:33737"/>
        <dbReference type="ChEBI" id="CHEBI:33738"/>
        <dbReference type="ChEBI" id="CHEBI:128753"/>
        <dbReference type="ChEBI" id="CHEBI:128769"/>
        <dbReference type="EC" id="1.17.7.4"/>
    </reaction>
</comment>
<sequence>MEVILAEHLGFCYGVKRAIEIARENASTDGTSSTLGPIIHNPQMVERLKKEGVGTVSSLSEMDDGLVIIRSHGVGPNVYEEAESRGLELVDATCPHVKKAQLSAKLLSDEGYTVIIIGEKNHPEVKSIFEWTGSGAHIIETEAEAEALPKVGRLGVVCQTTFSGDRFRSIASCLLEKSRDIKILRTICTATDVRQAAALDLAEQVDMMIVVGGKNSANTSRLAQLCASKCTTYHIETADELREEWFKNVNKIGITAGASTPDWIIKEVYKQCQNRA</sequence>
<dbReference type="Gene3D" id="3.40.50.11270">
    <property type="match status" value="1"/>
</dbReference>
<comment type="caution">
    <text evidence="6">The sequence shown here is derived from an EMBL/GenBank/DDBJ whole genome shotgun (WGS) entry which is preliminary data.</text>
</comment>
<evidence type="ECO:0000256" key="1">
    <source>
        <dbReference type="ARBA" id="ARBA00022485"/>
    </source>
</evidence>
<comment type="caution">
    <text evidence="5">Lacks conserved residue(s) required for the propagation of feature annotation.</text>
</comment>
<name>E7MZZ3_9FIRM</name>
<dbReference type="GO" id="GO:0050992">
    <property type="term" value="P:dimethylallyl diphosphate biosynthetic process"/>
    <property type="evidence" value="ECO:0007669"/>
    <property type="project" value="UniProtKB-UniRule"/>
</dbReference>
<keyword evidence="2 5" id="KW-0479">Metal-binding</keyword>
<evidence type="ECO:0000313" key="6">
    <source>
        <dbReference type="EMBL" id="EFW30657.1"/>
    </source>
</evidence>
<dbReference type="GO" id="GO:0046872">
    <property type="term" value="F:metal ion binding"/>
    <property type="evidence" value="ECO:0007669"/>
    <property type="project" value="UniProtKB-KW"/>
</dbReference>
<organism evidence="6 7">
    <name type="scientific">Selenomonas artemidis F0399</name>
    <dbReference type="NCBI Taxonomy" id="749551"/>
    <lineage>
        <taxon>Bacteria</taxon>
        <taxon>Bacillati</taxon>
        <taxon>Bacillota</taxon>
        <taxon>Negativicutes</taxon>
        <taxon>Selenomonadales</taxon>
        <taxon>Selenomonadaceae</taxon>
        <taxon>Selenomonas</taxon>
    </lineage>
</organism>
<evidence type="ECO:0000256" key="3">
    <source>
        <dbReference type="ARBA" id="ARBA00023004"/>
    </source>
</evidence>
<feature type="binding site" evidence="5">
    <location>
        <position position="122"/>
    </location>
    <ligand>
        <name>(2E)-4-hydroxy-3-methylbut-2-enyl diphosphate</name>
        <dbReference type="ChEBI" id="CHEBI:128753"/>
    </ligand>
</feature>
<accession>E7MZZ3</accession>
<feature type="binding site" evidence="5">
    <location>
        <position position="216"/>
    </location>
    <ligand>
        <name>(2E)-4-hydroxy-3-methylbut-2-enyl diphosphate</name>
        <dbReference type="ChEBI" id="CHEBI:128753"/>
    </ligand>
</feature>
<dbReference type="EMBL" id="AECV01000001">
    <property type="protein sequence ID" value="EFW30657.1"/>
    <property type="molecule type" value="Genomic_DNA"/>
</dbReference>
<dbReference type="Proteomes" id="UP000004633">
    <property type="component" value="Unassembled WGS sequence"/>
</dbReference>
<feature type="binding site" evidence="5">
    <location>
        <position position="259"/>
    </location>
    <ligand>
        <name>isopentenyl diphosphate</name>
        <dbReference type="ChEBI" id="CHEBI:128769"/>
    </ligand>
</feature>
<keyword evidence="5" id="KW-0414">Isoprene biosynthesis</keyword>
<dbReference type="UniPathway" id="UPA00059">
    <property type="reaction ID" value="UER00105"/>
</dbReference>
<comment type="similarity">
    <text evidence="5">Belongs to the IspH family.</text>
</comment>
<dbReference type="RefSeq" id="WP_009348945.1">
    <property type="nucleotide sequence ID" value="NZ_GL638127.1"/>
</dbReference>
<evidence type="ECO:0000313" key="7">
    <source>
        <dbReference type="Proteomes" id="UP000004633"/>
    </source>
</evidence>
<keyword evidence="1 5" id="KW-0004">4Fe-4S</keyword>
<feature type="binding site" evidence="5">
    <location>
        <position position="122"/>
    </location>
    <ligand>
        <name>isopentenyl diphosphate</name>
        <dbReference type="ChEBI" id="CHEBI:128769"/>
    </ligand>
</feature>
<keyword evidence="5 6" id="KW-0560">Oxidoreductase</keyword>
<feature type="binding site" evidence="5">
    <location>
        <position position="40"/>
    </location>
    <ligand>
        <name>dimethylallyl diphosphate</name>
        <dbReference type="ChEBI" id="CHEBI:57623"/>
    </ligand>
</feature>
<comment type="pathway">
    <text evidence="5">Isoprenoid biosynthesis; isopentenyl diphosphate biosynthesis via DXP pathway; isopentenyl diphosphate from 1-deoxy-D-xylulose 5-phosphate: step 6/6.</text>
</comment>
<feature type="binding site" evidence="5">
    <location>
        <position position="72"/>
    </location>
    <ligand>
        <name>isopentenyl diphosphate</name>
        <dbReference type="ChEBI" id="CHEBI:128769"/>
    </ligand>
</feature>
<feature type="binding site" evidence="5">
    <location>
        <position position="216"/>
    </location>
    <ligand>
        <name>dimethylallyl diphosphate</name>
        <dbReference type="ChEBI" id="CHEBI:57623"/>
    </ligand>
</feature>
<dbReference type="GO" id="GO:0051539">
    <property type="term" value="F:4 iron, 4 sulfur cluster binding"/>
    <property type="evidence" value="ECO:0007669"/>
    <property type="project" value="UniProtKB-UniRule"/>
</dbReference>
<dbReference type="UniPathway" id="UPA00056">
    <property type="reaction ID" value="UER00097"/>
</dbReference>
<feature type="active site" description="Proton donor" evidence="5">
    <location>
        <position position="124"/>
    </location>
</feature>
<dbReference type="GO" id="GO:0019288">
    <property type="term" value="P:isopentenyl diphosphate biosynthetic process, methylerythritol 4-phosphate pathway"/>
    <property type="evidence" value="ECO:0007669"/>
    <property type="project" value="UniProtKB-UniRule"/>
</dbReference>
<gene>
    <name evidence="5 6" type="primary">ispH</name>
    <name evidence="6" type="ORF">HMPREF9555_00286</name>
</gene>
<feature type="binding site" evidence="5">
    <location>
        <position position="40"/>
    </location>
    <ligand>
        <name>isopentenyl diphosphate</name>
        <dbReference type="ChEBI" id="CHEBI:128769"/>
    </ligand>
</feature>
<keyword evidence="4 5" id="KW-0411">Iron-sulfur</keyword>
<proteinExistence type="inferred from homology"/>
<dbReference type="EC" id="1.17.7.4" evidence="5"/>
<dbReference type="HOGENOM" id="CLU_027486_0_1_9"/>
<feature type="binding site" evidence="5">
    <location>
        <position position="72"/>
    </location>
    <ligand>
        <name>dimethylallyl diphosphate</name>
        <dbReference type="ChEBI" id="CHEBI:57623"/>
    </ligand>
</feature>
<evidence type="ECO:0000256" key="2">
    <source>
        <dbReference type="ARBA" id="ARBA00022723"/>
    </source>
</evidence>
<feature type="binding site" evidence="5">
    <location>
        <position position="72"/>
    </location>
    <ligand>
        <name>(2E)-4-hydroxy-3-methylbut-2-enyl diphosphate</name>
        <dbReference type="ChEBI" id="CHEBI:128753"/>
    </ligand>
</feature>
<dbReference type="HAMAP" id="MF_00191">
    <property type="entry name" value="IspH"/>
    <property type="match status" value="1"/>
</dbReference>
<feature type="binding site" evidence="5">
    <location>
        <position position="259"/>
    </location>
    <ligand>
        <name>dimethylallyl diphosphate</name>
        <dbReference type="ChEBI" id="CHEBI:57623"/>
    </ligand>
</feature>
<evidence type="ECO:0000256" key="4">
    <source>
        <dbReference type="ARBA" id="ARBA00023014"/>
    </source>
</evidence>
<protein>
    <recommendedName>
        <fullName evidence="5">4-hydroxy-3-methylbut-2-enyl diphosphate reductase</fullName>
        <shortName evidence="5">HMBPP reductase</shortName>
        <ecNumber evidence="5">1.17.7.4</ecNumber>
    </recommendedName>
</protein>
<comment type="catalytic activity">
    <reaction evidence="5">
        <text>dimethylallyl diphosphate + 2 oxidized [2Fe-2S]-[ferredoxin] + H2O = (2E)-4-hydroxy-3-methylbut-2-enyl diphosphate + 2 reduced [2Fe-2S]-[ferredoxin] + 2 H(+)</text>
        <dbReference type="Rhea" id="RHEA:24825"/>
        <dbReference type="Rhea" id="RHEA-COMP:10000"/>
        <dbReference type="Rhea" id="RHEA-COMP:10001"/>
        <dbReference type="ChEBI" id="CHEBI:15377"/>
        <dbReference type="ChEBI" id="CHEBI:15378"/>
        <dbReference type="ChEBI" id="CHEBI:33737"/>
        <dbReference type="ChEBI" id="CHEBI:33738"/>
        <dbReference type="ChEBI" id="CHEBI:57623"/>
        <dbReference type="ChEBI" id="CHEBI:128753"/>
        <dbReference type="EC" id="1.17.7.4"/>
    </reaction>
</comment>
<dbReference type="GO" id="GO:0016114">
    <property type="term" value="P:terpenoid biosynthetic process"/>
    <property type="evidence" value="ECO:0007669"/>
    <property type="project" value="UniProtKB-UniRule"/>
</dbReference>
<dbReference type="InterPro" id="IPR003451">
    <property type="entry name" value="LytB/IspH"/>
</dbReference>
<keyword evidence="3 5" id="KW-0408">Iron</keyword>
<reference evidence="6 7" key="1">
    <citation type="submission" date="2010-08" db="EMBL/GenBank/DDBJ databases">
        <authorList>
            <person name="Weinstock G."/>
            <person name="Sodergren E."/>
            <person name="Clifton S."/>
            <person name="Fulton L."/>
            <person name="Fulton B."/>
            <person name="Courtney L."/>
            <person name="Fronick C."/>
            <person name="Harrison M."/>
            <person name="Strong C."/>
            <person name="Farmer C."/>
            <person name="Delahaunty K."/>
            <person name="Markovic C."/>
            <person name="Hall O."/>
            <person name="Minx P."/>
            <person name="Tomlinson C."/>
            <person name="Mitreva M."/>
            <person name="Hou S."/>
            <person name="Chen J."/>
            <person name="Wollam A."/>
            <person name="Pepin K.H."/>
            <person name="Johnson M."/>
            <person name="Bhonagiri V."/>
            <person name="Zhang X."/>
            <person name="Suruliraj S."/>
            <person name="Warren W."/>
            <person name="Chinwalla A."/>
            <person name="Mardis E.R."/>
            <person name="Wilson R.K."/>
        </authorList>
    </citation>
    <scope>NUCLEOTIDE SEQUENCE [LARGE SCALE GENOMIC DNA]</scope>
    <source>
        <strain evidence="6 7">F0399</strain>
    </source>
</reference>
<comment type="function">
    <text evidence="5">Catalyzes the conversion of 1-hydroxy-2-methyl-2-(E)-butenyl 4-diphosphate (HMBPP) into a mixture of isopentenyl diphosphate (IPP) and dimethylallyl diphosphate (DMAPP). Acts in the terminal step of the DOXP/MEP pathway for isoprenoid precursor biosynthesis.</text>
</comment>
<dbReference type="PANTHER" id="PTHR30426:SF0">
    <property type="entry name" value="4-HYDROXY-3-METHYLBUT-2-ENYL DIPHOSPHATE REDUCTASE"/>
    <property type="match status" value="1"/>
</dbReference>